<reference evidence="2 3" key="1">
    <citation type="submission" date="2018-06" db="EMBL/GenBank/DDBJ databases">
        <title>Actinomadura craniellae sp. nov. isolated from marine sponge Craniella sp.</title>
        <authorList>
            <person name="Li L."/>
            <person name="Xu Q.H."/>
            <person name="Lin H.W."/>
            <person name="Lu Y.H."/>
        </authorList>
    </citation>
    <scope>NUCLEOTIDE SEQUENCE [LARGE SCALE GENOMIC DNA]</scope>
    <source>
        <strain evidence="2 3">LHW63021</strain>
    </source>
</reference>
<proteinExistence type="predicted"/>
<comment type="caution">
    <text evidence="2">The sequence shown here is derived from an EMBL/GenBank/DDBJ whole genome shotgun (WGS) entry which is preliminary data.</text>
</comment>
<accession>A0A365HAZ9</accession>
<evidence type="ECO:0000256" key="1">
    <source>
        <dbReference type="SAM" id="MobiDB-lite"/>
    </source>
</evidence>
<dbReference type="EMBL" id="QLYX01000002">
    <property type="protein sequence ID" value="RAY16106.1"/>
    <property type="molecule type" value="Genomic_DNA"/>
</dbReference>
<protein>
    <submittedName>
        <fullName evidence="2">Uncharacterized protein</fullName>
    </submittedName>
</protein>
<name>A0A365HAZ9_9ACTN</name>
<sequence>MSRGYGRDLALALAVIIVLAHLLLLLSLAAWEDPEPPAPDPTGVPVQEISRTGQDGAQNAKPFQVSLIPAVCRFTVRAAVPPEL</sequence>
<dbReference type="Proteomes" id="UP000251891">
    <property type="component" value="Unassembled WGS sequence"/>
</dbReference>
<evidence type="ECO:0000313" key="2">
    <source>
        <dbReference type="EMBL" id="RAY16106.1"/>
    </source>
</evidence>
<dbReference type="RefSeq" id="WP_111863448.1">
    <property type="nucleotide sequence ID" value="NZ_QLYX01000002.1"/>
</dbReference>
<keyword evidence="3" id="KW-1185">Reference proteome</keyword>
<evidence type="ECO:0000313" key="3">
    <source>
        <dbReference type="Proteomes" id="UP000251891"/>
    </source>
</evidence>
<gene>
    <name evidence="2" type="ORF">DPM19_04020</name>
</gene>
<feature type="region of interest" description="Disordered" evidence="1">
    <location>
        <begin position="36"/>
        <end position="57"/>
    </location>
</feature>
<organism evidence="2 3">
    <name type="scientific">Actinomadura craniellae</name>
    <dbReference type="NCBI Taxonomy" id="2231787"/>
    <lineage>
        <taxon>Bacteria</taxon>
        <taxon>Bacillati</taxon>
        <taxon>Actinomycetota</taxon>
        <taxon>Actinomycetes</taxon>
        <taxon>Streptosporangiales</taxon>
        <taxon>Thermomonosporaceae</taxon>
        <taxon>Actinomadura</taxon>
    </lineage>
</organism>
<dbReference type="AlphaFoldDB" id="A0A365HAZ9"/>